<keyword evidence="4 5" id="KW-0274">FAD</keyword>
<keyword evidence="12" id="KW-1185">Reference proteome</keyword>
<dbReference type="EMBL" id="CAMXCT020005890">
    <property type="protein sequence ID" value="CAL1166888.1"/>
    <property type="molecule type" value="Genomic_DNA"/>
</dbReference>
<evidence type="ECO:0000313" key="11">
    <source>
        <dbReference type="EMBL" id="CAL4800825.1"/>
    </source>
</evidence>
<evidence type="ECO:0000256" key="4">
    <source>
        <dbReference type="ARBA" id="ARBA00022827"/>
    </source>
</evidence>
<dbReference type="InterPro" id="IPR036188">
    <property type="entry name" value="FAD/NAD-bd_sf"/>
</dbReference>
<dbReference type="Gene3D" id="3.50.50.60">
    <property type="entry name" value="FAD/NAD(P)-binding domain"/>
    <property type="match status" value="1"/>
</dbReference>
<evidence type="ECO:0000256" key="6">
    <source>
        <dbReference type="RuleBase" id="RU003968"/>
    </source>
</evidence>
<dbReference type="GO" id="GO:0050660">
    <property type="term" value="F:flavin adenine dinucleotide binding"/>
    <property type="evidence" value="ECO:0007669"/>
    <property type="project" value="InterPro"/>
</dbReference>
<evidence type="ECO:0000256" key="1">
    <source>
        <dbReference type="ARBA" id="ARBA00001974"/>
    </source>
</evidence>
<reference evidence="10" key="2">
    <citation type="submission" date="2024-04" db="EMBL/GenBank/DDBJ databases">
        <authorList>
            <person name="Chen Y."/>
            <person name="Shah S."/>
            <person name="Dougan E. K."/>
            <person name="Thang M."/>
            <person name="Chan C."/>
        </authorList>
    </citation>
    <scope>NUCLEOTIDE SEQUENCE [LARGE SCALE GENOMIC DNA]</scope>
</reference>
<dbReference type="Pfam" id="PF00732">
    <property type="entry name" value="GMC_oxred_N"/>
    <property type="match status" value="1"/>
</dbReference>
<proteinExistence type="inferred from homology"/>
<evidence type="ECO:0000256" key="5">
    <source>
        <dbReference type="PIRSR" id="PIRSR000137-2"/>
    </source>
</evidence>
<dbReference type="EMBL" id="CAMXCT010005890">
    <property type="protein sequence ID" value="CAI4013513.1"/>
    <property type="molecule type" value="Genomic_DNA"/>
</dbReference>
<dbReference type="Pfam" id="PF05199">
    <property type="entry name" value="GMC_oxred_C"/>
    <property type="match status" value="1"/>
</dbReference>
<dbReference type="PIRSF" id="PIRSF000137">
    <property type="entry name" value="Alcohol_oxidase"/>
    <property type="match status" value="1"/>
</dbReference>
<dbReference type="PROSITE" id="PS00623">
    <property type="entry name" value="GMC_OXRED_1"/>
    <property type="match status" value="1"/>
</dbReference>
<evidence type="ECO:0000256" key="2">
    <source>
        <dbReference type="ARBA" id="ARBA00010790"/>
    </source>
</evidence>
<sequence length="593" mass="65485">MCLNPVIDKQDFEERFIGTADLESGDFDYIVVGAGSAGCPLAARLAKSGASVLLLEAGGEAHRSREVQMPKRMYGLWQSEVDWGFRSVPQEHLLPRGRVIDLERGKTLGGSSAINYNMWVRGAPEDYDRWAEEFGCSGWSYKEVLPHFKSIESLEGYDQRYRGDSGPVKVAQTFPPMEEVQDFMRACEATGAERNPDYNAAKLPGAGLTQFNTAQGGREDCFSAFIEPLLRWYPNLRVASETFCHKVVLEESEGQAPLGEVRATGVVLELRSGQIITVKCRHEVILSAGAVLTPQLLMLSGIGEKEHLKEHGIPCLRDLPVGQNMQDHPFVPSALLGHARTAEATGAQYRNSSGMNAHLFWQSDLDKKREKKLKRSLGADIQIIFVNRPDPSMGLKTGLFLAGQKLFGSLSPDYRSDYKLAASAVASLMRSLLKLQSVREAFTARFFSLTIVNNHNQSRGTVRLRSADPHEPPLIDPKHFSDPEDLEAFVQGYRRMMAVLKHDSMTKHMDPTGVVPLPSADGPQEEIENYILKNSQTTWHYSCTTPMGAVGDPKAVCDPEGRVQGVRNLRVCDAGLMPVILGGRLCRAPRGAT</sequence>
<comment type="caution">
    <text evidence="9">The sequence shown here is derived from an EMBL/GenBank/DDBJ whole genome shotgun (WGS) entry which is preliminary data.</text>
</comment>
<name>A0A9P1GHM7_9DINO</name>
<dbReference type="InterPro" id="IPR000172">
    <property type="entry name" value="GMC_OxRdtase_N"/>
</dbReference>
<comment type="cofactor">
    <cofactor evidence="1 5">
        <name>FAD</name>
        <dbReference type="ChEBI" id="CHEBI:57692"/>
    </cofactor>
</comment>
<accession>A0A9P1GHM7</accession>
<dbReference type="SUPFAM" id="SSF54373">
    <property type="entry name" value="FAD-linked reductases, C-terminal domain"/>
    <property type="match status" value="1"/>
</dbReference>
<reference evidence="9" key="1">
    <citation type="submission" date="2022-10" db="EMBL/GenBank/DDBJ databases">
        <authorList>
            <person name="Chen Y."/>
            <person name="Dougan E. K."/>
            <person name="Chan C."/>
            <person name="Rhodes N."/>
            <person name="Thang M."/>
        </authorList>
    </citation>
    <scope>NUCLEOTIDE SEQUENCE</scope>
</reference>
<evidence type="ECO:0000313" key="12">
    <source>
        <dbReference type="Proteomes" id="UP001152797"/>
    </source>
</evidence>
<feature type="binding site" evidence="5">
    <location>
        <begin position="539"/>
        <end position="540"/>
    </location>
    <ligand>
        <name>FAD</name>
        <dbReference type="ChEBI" id="CHEBI:57692"/>
    </ligand>
</feature>
<dbReference type="SUPFAM" id="SSF51905">
    <property type="entry name" value="FAD/NAD(P)-binding domain"/>
    <property type="match status" value="1"/>
</dbReference>
<organism evidence="9">
    <name type="scientific">Cladocopium goreaui</name>
    <dbReference type="NCBI Taxonomy" id="2562237"/>
    <lineage>
        <taxon>Eukaryota</taxon>
        <taxon>Sar</taxon>
        <taxon>Alveolata</taxon>
        <taxon>Dinophyceae</taxon>
        <taxon>Suessiales</taxon>
        <taxon>Symbiodiniaceae</taxon>
        <taxon>Cladocopium</taxon>
    </lineage>
</organism>
<gene>
    <name evidence="9" type="ORF">C1SCF055_LOCUS38475</name>
</gene>
<evidence type="ECO:0000313" key="9">
    <source>
        <dbReference type="EMBL" id="CAI4013513.1"/>
    </source>
</evidence>
<evidence type="ECO:0000313" key="10">
    <source>
        <dbReference type="EMBL" id="CAL1166888.1"/>
    </source>
</evidence>
<comment type="similarity">
    <text evidence="2 6">Belongs to the GMC oxidoreductase family.</text>
</comment>
<dbReference type="PANTHER" id="PTHR11552:SF147">
    <property type="entry name" value="CHOLINE DEHYDROGENASE, MITOCHONDRIAL"/>
    <property type="match status" value="1"/>
</dbReference>
<dbReference type="InterPro" id="IPR012132">
    <property type="entry name" value="GMC_OxRdtase"/>
</dbReference>
<dbReference type="Proteomes" id="UP001152797">
    <property type="component" value="Unassembled WGS sequence"/>
</dbReference>
<dbReference type="PANTHER" id="PTHR11552">
    <property type="entry name" value="GLUCOSE-METHANOL-CHOLINE GMC OXIDOREDUCTASE"/>
    <property type="match status" value="1"/>
</dbReference>
<dbReference type="InterPro" id="IPR007867">
    <property type="entry name" value="GMC_OxRtase_C"/>
</dbReference>
<protein>
    <submittedName>
        <fullName evidence="11">L-sorbose 1-dehydrogenase (SDH)</fullName>
    </submittedName>
</protein>
<evidence type="ECO:0000256" key="3">
    <source>
        <dbReference type="ARBA" id="ARBA00022630"/>
    </source>
</evidence>
<evidence type="ECO:0000259" key="8">
    <source>
        <dbReference type="PROSITE" id="PS00624"/>
    </source>
</evidence>
<dbReference type="GO" id="GO:0016614">
    <property type="term" value="F:oxidoreductase activity, acting on CH-OH group of donors"/>
    <property type="evidence" value="ECO:0007669"/>
    <property type="project" value="InterPro"/>
</dbReference>
<evidence type="ECO:0000259" key="7">
    <source>
        <dbReference type="PROSITE" id="PS00623"/>
    </source>
</evidence>
<dbReference type="OrthoDB" id="269227at2759"/>
<dbReference type="AlphaFoldDB" id="A0A9P1GHM7"/>
<keyword evidence="3 6" id="KW-0285">Flavoprotein</keyword>
<dbReference type="Gene3D" id="3.30.560.10">
    <property type="entry name" value="Glucose Oxidase, domain 3"/>
    <property type="match status" value="1"/>
</dbReference>
<dbReference type="EMBL" id="CAMXCT030005890">
    <property type="protein sequence ID" value="CAL4800825.1"/>
    <property type="molecule type" value="Genomic_DNA"/>
</dbReference>
<feature type="domain" description="Glucose-methanol-choline oxidoreductase N-terminal" evidence="8">
    <location>
        <begin position="289"/>
        <end position="303"/>
    </location>
</feature>
<feature type="domain" description="Glucose-methanol-choline oxidoreductase N-terminal" evidence="7">
    <location>
        <begin position="105"/>
        <end position="128"/>
    </location>
</feature>
<dbReference type="PROSITE" id="PS00624">
    <property type="entry name" value="GMC_OXRED_2"/>
    <property type="match status" value="1"/>
</dbReference>